<evidence type="ECO:0000313" key="2">
    <source>
        <dbReference type="Proteomes" id="UP001055879"/>
    </source>
</evidence>
<organism evidence="1 2">
    <name type="scientific">Arctium lappa</name>
    <name type="common">Greater burdock</name>
    <name type="synonym">Lappa major</name>
    <dbReference type="NCBI Taxonomy" id="4217"/>
    <lineage>
        <taxon>Eukaryota</taxon>
        <taxon>Viridiplantae</taxon>
        <taxon>Streptophyta</taxon>
        <taxon>Embryophyta</taxon>
        <taxon>Tracheophyta</taxon>
        <taxon>Spermatophyta</taxon>
        <taxon>Magnoliopsida</taxon>
        <taxon>eudicotyledons</taxon>
        <taxon>Gunneridae</taxon>
        <taxon>Pentapetalae</taxon>
        <taxon>asterids</taxon>
        <taxon>campanulids</taxon>
        <taxon>Asterales</taxon>
        <taxon>Asteraceae</taxon>
        <taxon>Carduoideae</taxon>
        <taxon>Cardueae</taxon>
        <taxon>Arctiinae</taxon>
        <taxon>Arctium</taxon>
    </lineage>
</organism>
<reference evidence="1 2" key="2">
    <citation type="journal article" date="2022" name="Mol. Ecol. Resour.">
        <title>The genomes of chicory, endive, great burdock and yacon provide insights into Asteraceae paleo-polyploidization history and plant inulin production.</title>
        <authorList>
            <person name="Fan W."/>
            <person name="Wang S."/>
            <person name="Wang H."/>
            <person name="Wang A."/>
            <person name="Jiang F."/>
            <person name="Liu H."/>
            <person name="Zhao H."/>
            <person name="Xu D."/>
            <person name="Zhang Y."/>
        </authorList>
    </citation>
    <scope>NUCLEOTIDE SEQUENCE [LARGE SCALE GENOMIC DNA]</scope>
    <source>
        <strain evidence="2">cv. Niubang</strain>
    </source>
</reference>
<accession>A0ACB9FGV6</accession>
<reference evidence="2" key="1">
    <citation type="journal article" date="2022" name="Mol. Ecol. Resour.">
        <title>The genomes of chicory, endive, great burdock and yacon provide insights into Asteraceae palaeo-polyploidization history and plant inulin production.</title>
        <authorList>
            <person name="Fan W."/>
            <person name="Wang S."/>
            <person name="Wang H."/>
            <person name="Wang A."/>
            <person name="Jiang F."/>
            <person name="Liu H."/>
            <person name="Zhao H."/>
            <person name="Xu D."/>
            <person name="Zhang Y."/>
        </authorList>
    </citation>
    <scope>NUCLEOTIDE SEQUENCE [LARGE SCALE GENOMIC DNA]</scope>
    <source>
        <strain evidence="2">cv. Niubang</strain>
    </source>
</reference>
<gene>
    <name evidence="1" type="ORF">L6452_01352</name>
</gene>
<proteinExistence type="predicted"/>
<dbReference type="EMBL" id="CM042047">
    <property type="protein sequence ID" value="KAI3770226.1"/>
    <property type="molecule type" value="Genomic_DNA"/>
</dbReference>
<sequence>MSIVELILCTLIRLKKEVLLEDRLLVLVLLKVHILMMSETVTPLTKICLLGCSTVTLLGDRSTDPPTKRPCMVLQSTFDYVLTLRQQLKRKGEVGIVDTGSGWYCHNEKNTEAVAMIVNAKVALETKAAGYWFRFKFNQAFGMVLANWYKLLDICIETELNRVESTQKASKKMRGFMCQSLEVTASCMTPDCRSVILSRRSTDRNLVERARLLSNTKYIRLAERRGFVVPASRRPSSASNDIISSSVGRDRHDCVKLDQNVLPLSSANQVFQVVVMRVSIHCQGCAGKVKKHLSKMEGVTSFSVDLESKRVTVMGHVSPVAVLESISKVKKAEFWPR</sequence>
<evidence type="ECO:0000313" key="1">
    <source>
        <dbReference type="EMBL" id="KAI3770226.1"/>
    </source>
</evidence>
<dbReference type="Proteomes" id="UP001055879">
    <property type="component" value="Linkage Group LG01"/>
</dbReference>
<comment type="caution">
    <text evidence="1">The sequence shown here is derived from an EMBL/GenBank/DDBJ whole genome shotgun (WGS) entry which is preliminary data.</text>
</comment>
<name>A0ACB9FGV6_ARCLA</name>
<keyword evidence="2" id="KW-1185">Reference proteome</keyword>
<protein>
    <submittedName>
        <fullName evidence="1">Uncharacterized protein</fullName>
    </submittedName>
</protein>